<protein>
    <submittedName>
        <fullName evidence="1">Uncharacterized protein</fullName>
    </submittedName>
</protein>
<dbReference type="AlphaFoldDB" id="A0AAV6V5R2"/>
<organism evidence="1 2">
    <name type="scientific">Oedothorax gibbosus</name>
    <dbReference type="NCBI Taxonomy" id="931172"/>
    <lineage>
        <taxon>Eukaryota</taxon>
        <taxon>Metazoa</taxon>
        <taxon>Ecdysozoa</taxon>
        <taxon>Arthropoda</taxon>
        <taxon>Chelicerata</taxon>
        <taxon>Arachnida</taxon>
        <taxon>Araneae</taxon>
        <taxon>Araneomorphae</taxon>
        <taxon>Entelegynae</taxon>
        <taxon>Araneoidea</taxon>
        <taxon>Linyphiidae</taxon>
        <taxon>Erigoninae</taxon>
        <taxon>Oedothorax</taxon>
    </lineage>
</organism>
<comment type="caution">
    <text evidence="1">The sequence shown here is derived from an EMBL/GenBank/DDBJ whole genome shotgun (WGS) entry which is preliminary data.</text>
</comment>
<gene>
    <name evidence="1" type="ORF">JTE90_002239</name>
</gene>
<evidence type="ECO:0000313" key="2">
    <source>
        <dbReference type="Proteomes" id="UP000827092"/>
    </source>
</evidence>
<dbReference type="EMBL" id="JAFNEN010000148">
    <property type="protein sequence ID" value="KAG8191967.1"/>
    <property type="molecule type" value="Genomic_DNA"/>
</dbReference>
<sequence length="97" mass="11065">MITEQKPTSRLLYQSKLTISCNSHSIPQTPLKIVCNLQEYLATFESVFFSYEWMRWIPRPSCSIIIIFGNPLGSVRPSAVSLSVLATVRCWSDRLIV</sequence>
<name>A0AAV6V5R2_9ARAC</name>
<accession>A0AAV6V5R2</accession>
<proteinExistence type="predicted"/>
<reference evidence="1 2" key="1">
    <citation type="journal article" date="2022" name="Nat. Ecol. Evol.">
        <title>A masculinizing supergene underlies an exaggerated male reproductive morph in a spider.</title>
        <authorList>
            <person name="Hendrickx F."/>
            <person name="De Corte Z."/>
            <person name="Sonet G."/>
            <person name="Van Belleghem S.M."/>
            <person name="Kostlbacher S."/>
            <person name="Vangestel C."/>
        </authorList>
    </citation>
    <scope>NUCLEOTIDE SEQUENCE [LARGE SCALE GENOMIC DNA]</scope>
    <source>
        <strain evidence="1">W744_W776</strain>
    </source>
</reference>
<keyword evidence="2" id="KW-1185">Reference proteome</keyword>
<evidence type="ECO:0000313" key="1">
    <source>
        <dbReference type="EMBL" id="KAG8191967.1"/>
    </source>
</evidence>
<dbReference type="Proteomes" id="UP000827092">
    <property type="component" value="Unassembled WGS sequence"/>
</dbReference>